<dbReference type="SUPFAM" id="SSF51011">
    <property type="entry name" value="Glycosyl hydrolase domain"/>
    <property type="match status" value="1"/>
</dbReference>
<dbReference type="AlphaFoldDB" id="A0A199XNQ3"/>
<evidence type="ECO:0000313" key="6">
    <source>
        <dbReference type="EMBL" id="OAZ02886.1"/>
    </source>
</evidence>
<dbReference type="EMBL" id="JMTM01000070">
    <property type="protein sequence ID" value="OAZ02886.1"/>
    <property type="molecule type" value="Genomic_DNA"/>
</dbReference>
<name>A0A199XNQ3_9FLAO</name>
<organism evidence="6 7">
    <name type="scientific">Flavobacterium succinicans</name>
    <dbReference type="NCBI Taxonomy" id="29536"/>
    <lineage>
        <taxon>Bacteria</taxon>
        <taxon>Pseudomonadati</taxon>
        <taxon>Bacteroidota</taxon>
        <taxon>Flavobacteriia</taxon>
        <taxon>Flavobacteriales</taxon>
        <taxon>Flavobacteriaceae</taxon>
        <taxon>Flavobacterium</taxon>
    </lineage>
</organism>
<evidence type="ECO:0000256" key="1">
    <source>
        <dbReference type="ARBA" id="ARBA00008061"/>
    </source>
</evidence>
<dbReference type="CDD" id="cd11333">
    <property type="entry name" value="AmyAc_SI_OligoGlu_DGase"/>
    <property type="match status" value="1"/>
</dbReference>
<sequence>MKTRTSLLLVLLLIGYTNTTNAQKKETPIDKKWWKEAIIYQLYPRSFQDSNGDGVGDLKGITQRLDYLQSLGIDAIWLNPICASPNDDNGYDISDYKAIMKEMGTMADFDEMLAGMKKRNIKLIMDLVVNHSSDEHQWFIEAKKSRDNQYRNYYHWWPAEKGTPPKRFSIFDENSDAWRYEPNTNSYYLHYFSRKQPDLNWENPQLRQEMYDIMKFWLDKGVSGFRLDAFPFIAKDTNWPVMPADFTNEQFVRYYGADAKLHNYLREMNEVILSKYKDVYTVGEGGVIPFQKVMDFVDEDRKEINTLYHDEIANIWGRDAYDVGAYQVGRNNVLGMKEIVNKWDKKMESKGWNTVYFTNHDQSRAVSRYGNDSPEFREKSAKMLYTFLLTQRATPYIYNGDEIGMTNIRFKTAAEYNDLQTRNVYNQLIKISDAKAAEYLLNQQELSRDNSRTPMQWNGTKNAGFTTGNPWLTINKNYTTVNVEANTKDKNSILNYAKKLAKIRKENPIFVYGKLEIIDPTNPDVFTYTRELNGKKIIVLLNFTSKTTSISAPLLAQKTTQWIGNYPTPFQKELRPYEAVILEVN</sequence>
<dbReference type="InterPro" id="IPR017853">
    <property type="entry name" value="GH"/>
</dbReference>
<dbReference type="PANTHER" id="PTHR10357:SF179">
    <property type="entry name" value="NEUTRAL AND BASIC AMINO ACID TRANSPORT PROTEIN RBAT"/>
    <property type="match status" value="1"/>
</dbReference>
<dbReference type="Gene3D" id="2.60.40.1180">
    <property type="entry name" value="Golgi alpha-mannosidase II"/>
    <property type="match status" value="1"/>
</dbReference>
<accession>A0A199XNQ3</accession>
<evidence type="ECO:0000256" key="3">
    <source>
        <dbReference type="ARBA" id="ARBA00023295"/>
    </source>
</evidence>
<dbReference type="InterPro" id="IPR006047">
    <property type="entry name" value="GH13_cat_dom"/>
</dbReference>
<dbReference type="Proteomes" id="UP000093807">
    <property type="component" value="Unassembled WGS sequence"/>
</dbReference>
<protein>
    <submittedName>
        <fullName evidence="6">Oligo-1,6-glucosidase</fullName>
        <ecNumber evidence="6">3.2.1.10</ecNumber>
    </submittedName>
</protein>
<dbReference type="SUPFAM" id="SSF51445">
    <property type="entry name" value="(Trans)glycosidases"/>
    <property type="match status" value="1"/>
</dbReference>
<comment type="caution">
    <text evidence="6">The sequence shown here is derived from an EMBL/GenBank/DDBJ whole genome shotgun (WGS) entry which is preliminary data.</text>
</comment>
<dbReference type="PATRIC" id="fig|29536.5.peg.2657"/>
<comment type="similarity">
    <text evidence="1">Belongs to the glycosyl hydrolase 13 family.</text>
</comment>
<evidence type="ECO:0000256" key="2">
    <source>
        <dbReference type="ARBA" id="ARBA00022801"/>
    </source>
</evidence>
<keyword evidence="4" id="KW-0732">Signal</keyword>
<feature type="signal peptide" evidence="4">
    <location>
        <begin position="1"/>
        <end position="22"/>
    </location>
</feature>
<dbReference type="Gene3D" id="3.20.20.80">
    <property type="entry name" value="Glycosidases"/>
    <property type="match status" value="1"/>
</dbReference>
<keyword evidence="3 6" id="KW-0326">Glycosidase</keyword>
<evidence type="ECO:0000259" key="5">
    <source>
        <dbReference type="SMART" id="SM00642"/>
    </source>
</evidence>
<reference evidence="6 7" key="1">
    <citation type="submission" date="2016-06" db="EMBL/GenBank/DDBJ databases">
        <title>Draft genome sequence of Flavobacterium succinicans strain DD5b.</title>
        <authorList>
            <person name="Poehlein A."/>
            <person name="Daniel R."/>
            <person name="Simeonova D.D."/>
        </authorList>
    </citation>
    <scope>NUCLEOTIDE SEQUENCE [LARGE SCALE GENOMIC DNA]</scope>
    <source>
        <strain evidence="6 7">DD5b</strain>
    </source>
</reference>
<dbReference type="FunFam" id="3.20.20.80:FF:000064">
    <property type="entry name" value="Oligo-1,6-glucosidase"/>
    <property type="match status" value="2"/>
</dbReference>
<dbReference type="InterPro" id="IPR045857">
    <property type="entry name" value="O16G_dom_2"/>
</dbReference>
<dbReference type="InterPro" id="IPR013780">
    <property type="entry name" value="Glyco_hydro_b"/>
</dbReference>
<dbReference type="Pfam" id="PF00128">
    <property type="entry name" value="Alpha-amylase"/>
    <property type="match status" value="1"/>
</dbReference>
<dbReference type="RefSeq" id="WP_082923291.1">
    <property type="nucleotide sequence ID" value="NZ_JMTM01000070.1"/>
</dbReference>
<feature type="chain" id="PRO_5008286705" evidence="4">
    <location>
        <begin position="23"/>
        <end position="585"/>
    </location>
</feature>
<evidence type="ECO:0000256" key="4">
    <source>
        <dbReference type="SAM" id="SignalP"/>
    </source>
</evidence>
<dbReference type="SMART" id="SM00642">
    <property type="entry name" value="Aamy"/>
    <property type="match status" value="1"/>
</dbReference>
<proteinExistence type="inferred from homology"/>
<dbReference type="GO" id="GO:0004574">
    <property type="term" value="F:oligo-1,6-glucosidase activity"/>
    <property type="evidence" value="ECO:0007669"/>
    <property type="project" value="UniProtKB-EC"/>
</dbReference>
<dbReference type="OrthoDB" id="9806009at2"/>
<evidence type="ECO:0000313" key="7">
    <source>
        <dbReference type="Proteomes" id="UP000093807"/>
    </source>
</evidence>
<dbReference type="PANTHER" id="PTHR10357">
    <property type="entry name" value="ALPHA-AMYLASE FAMILY MEMBER"/>
    <property type="match status" value="1"/>
</dbReference>
<keyword evidence="7" id="KW-1185">Reference proteome</keyword>
<dbReference type="EC" id="3.2.1.10" evidence="6"/>
<keyword evidence="2 6" id="KW-0378">Hydrolase</keyword>
<dbReference type="GO" id="GO:0009313">
    <property type="term" value="P:oligosaccharide catabolic process"/>
    <property type="evidence" value="ECO:0007669"/>
    <property type="project" value="TreeGrafter"/>
</dbReference>
<dbReference type="GO" id="GO:0004556">
    <property type="term" value="F:alpha-amylase activity"/>
    <property type="evidence" value="ECO:0007669"/>
    <property type="project" value="TreeGrafter"/>
</dbReference>
<feature type="domain" description="Glycosyl hydrolase family 13 catalytic" evidence="5">
    <location>
        <begin position="41"/>
        <end position="452"/>
    </location>
</feature>
<gene>
    <name evidence="6" type="primary">malL_2</name>
    <name evidence="6" type="ORF">FLB_25570</name>
</gene>
<dbReference type="Gene3D" id="3.90.400.10">
    <property type="entry name" value="Oligo-1,6-glucosidase, Domain 2"/>
    <property type="match status" value="1"/>
</dbReference>